<dbReference type="PROSITE" id="PS51296">
    <property type="entry name" value="RIESKE"/>
    <property type="match status" value="1"/>
</dbReference>
<evidence type="ECO:0000256" key="2">
    <source>
        <dbReference type="ARBA" id="ARBA00022723"/>
    </source>
</evidence>
<keyword evidence="7" id="KW-1185">Reference proteome</keyword>
<dbReference type="PANTHER" id="PTHR40261:SF1">
    <property type="entry name" value="RIESKE DOMAIN-CONTAINING PROTEIN"/>
    <property type="match status" value="1"/>
</dbReference>
<evidence type="ECO:0000259" key="5">
    <source>
        <dbReference type="PROSITE" id="PS51296"/>
    </source>
</evidence>
<keyword evidence="3" id="KW-0408">Iron</keyword>
<dbReference type="AlphaFoldDB" id="A0A5C9A424"/>
<dbReference type="RefSeq" id="WP_148062681.1">
    <property type="nucleotide sequence ID" value="NZ_VRYZ01000001.1"/>
</dbReference>
<protein>
    <submittedName>
        <fullName evidence="6">Rieske 2Fe-2S domain-containing protein</fullName>
    </submittedName>
</protein>
<dbReference type="EMBL" id="VRYZ01000001">
    <property type="protein sequence ID" value="TXS94839.1"/>
    <property type="molecule type" value="Genomic_DNA"/>
</dbReference>
<dbReference type="GO" id="GO:0051537">
    <property type="term" value="F:2 iron, 2 sulfur cluster binding"/>
    <property type="evidence" value="ECO:0007669"/>
    <property type="project" value="UniProtKB-KW"/>
</dbReference>
<comment type="caution">
    <text evidence="6">The sequence shown here is derived from an EMBL/GenBank/DDBJ whole genome shotgun (WGS) entry which is preliminary data.</text>
</comment>
<dbReference type="CDD" id="cd03467">
    <property type="entry name" value="Rieske"/>
    <property type="match status" value="1"/>
</dbReference>
<dbReference type="SUPFAM" id="SSF50022">
    <property type="entry name" value="ISP domain"/>
    <property type="match status" value="1"/>
</dbReference>
<dbReference type="InterPro" id="IPR036922">
    <property type="entry name" value="Rieske_2Fe-2S_sf"/>
</dbReference>
<gene>
    <name evidence="6" type="ORF">FVW59_02720</name>
</gene>
<dbReference type="GO" id="GO:0046872">
    <property type="term" value="F:metal ion binding"/>
    <property type="evidence" value="ECO:0007669"/>
    <property type="project" value="UniProtKB-KW"/>
</dbReference>
<evidence type="ECO:0000313" key="7">
    <source>
        <dbReference type="Proteomes" id="UP000321933"/>
    </source>
</evidence>
<keyword evidence="2" id="KW-0479">Metal-binding</keyword>
<evidence type="ECO:0000313" key="6">
    <source>
        <dbReference type="EMBL" id="TXS94839.1"/>
    </source>
</evidence>
<keyword evidence="1" id="KW-0001">2Fe-2S</keyword>
<evidence type="ECO:0000256" key="3">
    <source>
        <dbReference type="ARBA" id="ARBA00023004"/>
    </source>
</evidence>
<proteinExistence type="predicted"/>
<name>A0A5C9A424_9GAMM</name>
<feature type="domain" description="Rieske" evidence="5">
    <location>
        <begin position="1"/>
        <end position="103"/>
    </location>
</feature>
<keyword evidence="4" id="KW-0411">Iron-sulfur</keyword>
<dbReference type="Proteomes" id="UP000321933">
    <property type="component" value="Unassembled WGS sequence"/>
</dbReference>
<reference evidence="6 7" key="1">
    <citation type="submission" date="2019-08" db="EMBL/GenBank/DDBJ databases">
        <title>Parahaliea maris sp. nov., isolated from the surface seawater.</title>
        <authorList>
            <person name="Liu Y."/>
        </authorList>
    </citation>
    <scope>NUCLEOTIDE SEQUENCE [LARGE SCALE GENOMIC DNA]</scope>
    <source>
        <strain evidence="6 7">S2-26</strain>
    </source>
</reference>
<dbReference type="Gene3D" id="2.102.10.10">
    <property type="entry name" value="Rieske [2Fe-2S] iron-sulphur domain"/>
    <property type="match status" value="1"/>
</dbReference>
<accession>A0A5C9A424</accession>
<evidence type="ECO:0000256" key="1">
    <source>
        <dbReference type="ARBA" id="ARBA00022714"/>
    </source>
</evidence>
<dbReference type="Pfam" id="PF00355">
    <property type="entry name" value="Rieske"/>
    <property type="match status" value="1"/>
</dbReference>
<dbReference type="InterPro" id="IPR017941">
    <property type="entry name" value="Rieske_2Fe-2S"/>
</dbReference>
<sequence length="104" mass="11068">MSRIGHIDDIDDNSSASLQVDHLALLAVKKDGELFLYENRCPHANTELDPMGGSVAASQGMLLVCQHHGAEFLSHSGECVAGPCLGESLRAVAFTLSNGDIYLD</sequence>
<dbReference type="PANTHER" id="PTHR40261">
    <property type="match status" value="1"/>
</dbReference>
<evidence type="ECO:0000256" key="4">
    <source>
        <dbReference type="ARBA" id="ARBA00023014"/>
    </source>
</evidence>
<organism evidence="6 7">
    <name type="scientific">Parahaliea aestuarii</name>
    <dbReference type="NCBI Taxonomy" id="1852021"/>
    <lineage>
        <taxon>Bacteria</taxon>
        <taxon>Pseudomonadati</taxon>
        <taxon>Pseudomonadota</taxon>
        <taxon>Gammaproteobacteria</taxon>
        <taxon>Cellvibrionales</taxon>
        <taxon>Halieaceae</taxon>
        <taxon>Parahaliea</taxon>
    </lineage>
</organism>
<dbReference type="OrthoDB" id="9794779at2"/>